<protein>
    <recommendedName>
        <fullName evidence="2">Ornithine cyclodeaminase</fullName>
    </recommendedName>
</protein>
<dbReference type="EMBL" id="LAZR01010221">
    <property type="protein sequence ID" value="KKM68135.1"/>
    <property type="molecule type" value="Genomic_DNA"/>
</dbReference>
<accession>A0A0F9LUT9</accession>
<gene>
    <name evidence="1" type="ORF">LCGC14_1463870</name>
</gene>
<evidence type="ECO:0008006" key="2">
    <source>
        <dbReference type="Google" id="ProtNLM"/>
    </source>
</evidence>
<dbReference type="Pfam" id="PF02423">
    <property type="entry name" value="OCD_Mu_crystall"/>
    <property type="match status" value="1"/>
</dbReference>
<sequence>MLLYLKESEIESLINYSEVMQICEDSYRAFEEETSLQEAYVMYFWEGFDPKRDPFTDCSITQPCYSKFMKVAGVKTCHYFLSNPEKGLDVIQILVCLSDHETGIPLSIMPGNFITQLRTSGNSAVAAKYLARRGSSSIAIIGCGHQGKGHLLAMRELFDIKDIRIYDIRKEAMEKYRDEMGVRLNVDIKVSDNPKDAVQGADIV</sequence>
<name>A0A0F9LUT9_9ZZZZ</name>
<dbReference type="PANTHER" id="PTHR13812">
    <property type="entry name" value="KETIMINE REDUCTASE MU-CRYSTALLIN"/>
    <property type="match status" value="1"/>
</dbReference>
<proteinExistence type="predicted"/>
<dbReference type="Gene3D" id="3.40.50.720">
    <property type="entry name" value="NAD(P)-binding Rossmann-like Domain"/>
    <property type="match status" value="1"/>
</dbReference>
<dbReference type="GO" id="GO:0005737">
    <property type="term" value="C:cytoplasm"/>
    <property type="evidence" value="ECO:0007669"/>
    <property type="project" value="TreeGrafter"/>
</dbReference>
<dbReference type="Gene3D" id="3.30.1780.10">
    <property type="entry name" value="ornithine cyclodeaminase, domain 1"/>
    <property type="match status" value="1"/>
</dbReference>
<evidence type="ECO:0000313" key="1">
    <source>
        <dbReference type="EMBL" id="KKM68135.1"/>
    </source>
</evidence>
<dbReference type="InterPro" id="IPR036291">
    <property type="entry name" value="NAD(P)-bd_dom_sf"/>
</dbReference>
<feature type="non-terminal residue" evidence="1">
    <location>
        <position position="204"/>
    </location>
</feature>
<dbReference type="InterPro" id="IPR003462">
    <property type="entry name" value="ODC_Mu_crystall"/>
</dbReference>
<reference evidence="1" key="1">
    <citation type="journal article" date="2015" name="Nature">
        <title>Complex archaea that bridge the gap between prokaryotes and eukaryotes.</title>
        <authorList>
            <person name="Spang A."/>
            <person name="Saw J.H."/>
            <person name="Jorgensen S.L."/>
            <person name="Zaremba-Niedzwiedzka K."/>
            <person name="Martijn J."/>
            <person name="Lind A.E."/>
            <person name="van Eijk R."/>
            <person name="Schleper C."/>
            <person name="Guy L."/>
            <person name="Ettema T.J."/>
        </authorList>
    </citation>
    <scope>NUCLEOTIDE SEQUENCE</scope>
</reference>
<dbReference type="AlphaFoldDB" id="A0A0F9LUT9"/>
<dbReference type="PANTHER" id="PTHR13812:SF19">
    <property type="entry name" value="KETIMINE REDUCTASE MU-CRYSTALLIN"/>
    <property type="match status" value="1"/>
</dbReference>
<dbReference type="InterPro" id="IPR023401">
    <property type="entry name" value="ODC_N"/>
</dbReference>
<organism evidence="1">
    <name type="scientific">marine sediment metagenome</name>
    <dbReference type="NCBI Taxonomy" id="412755"/>
    <lineage>
        <taxon>unclassified sequences</taxon>
        <taxon>metagenomes</taxon>
        <taxon>ecological metagenomes</taxon>
    </lineage>
</organism>
<comment type="caution">
    <text evidence="1">The sequence shown here is derived from an EMBL/GenBank/DDBJ whole genome shotgun (WGS) entry which is preliminary data.</text>
</comment>
<dbReference type="SUPFAM" id="SSF51735">
    <property type="entry name" value="NAD(P)-binding Rossmann-fold domains"/>
    <property type="match status" value="1"/>
</dbReference>